<keyword evidence="4" id="KW-0611">Plant defense</keyword>
<name>A0A078JTX7_BRANA</name>
<feature type="signal peptide" evidence="6">
    <location>
        <begin position="1"/>
        <end position="28"/>
    </location>
</feature>
<dbReference type="Gramene" id="CDY68907">
    <property type="protein sequence ID" value="CDY68907"/>
    <property type="gene ID" value="GSBRNA2T00081001001"/>
</dbReference>
<evidence type="ECO:0000256" key="4">
    <source>
        <dbReference type="ARBA" id="ARBA00022821"/>
    </source>
</evidence>
<dbReference type="AlphaFoldDB" id="A0A078JTX7"/>
<reference evidence="7 8" key="1">
    <citation type="journal article" date="2014" name="Science">
        <title>Plant genetics. Early allopolyploid evolution in the post-Neolithic Brassica napus oilseed genome.</title>
        <authorList>
            <person name="Chalhoub B."/>
            <person name="Denoeud F."/>
            <person name="Liu S."/>
            <person name="Parkin I.A."/>
            <person name="Tang H."/>
            <person name="Wang X."/>
            <person name="Chiquet J."/>
            <person name="Belcram H."/>
            <person name="Tong C."/>
            <person name="Samans B."/>
            <person name="Correa M."/>
            <person name="Da Silva C."/>
            <person name="Just J."/>
            <person name="Falentin C."/>
            <person name="Koh C.S."/>
            <person name="Le Clainche I."/>
            <person name="Bernard M."/>
            <person name="Bento P."/>
            <person name="Noel B."/>
            <person name="Labadie K."/>
            <person name="Alberti A."/>
            <person name="Charles M."/>
            <person name="Arnaud D."/>
            <person name="Guo H."/>
            <person name="Daviaud C."/>
            <person name="Alamery S."/>
            <person name="Jabbari K."/>
            <person name="Zhao M."/>
            <person name="Edger P.P."/>
            <person name="Chelaifa H."/>
            <person name="Tack D."/>
            <person name="Lassalle G."/>
            <person name="Mestiri I."/>
            <person name="Schnel N."/>
            <person name="Le Paslier M.C."/>
            <person name="Fan G."/>
            <person name="Renault V."/>
            <person name="Bayer P.E."/>
            <person name="Golicz A.A."/>
            <person name="Manoli S."/>
            <person name="Lee T.H."/>
            <person name="Thi V.H."/>
            <person name="Chalabi S."/>
            <person name="Hu Q."/>
            <person name="Fan C."/>
            <person name="Tollenaere R."/>
            <person name="Lu Y."/>
            <person name="Battail C."/>
            <person name="Shen J."/>
            <person name="Sidebottom C.H."/>
            <person name="Wang X."/>
            <person name="Canaguier A."/>
            <person name="Chauveau A."/>
            <person name="Berard A."/>
            <person name="Deniot G."/>
            <person name="Guan M."/>
            <person name="Liu Z."/>
            <person name="Sun F."/>
            <person name="Lim Y.P."/>
            <person name="Lyons E."/>
            <person name="Town C.D."/>
            <person name="Bancroft I."/>
            <person name="Wang X."/>
            <person name="Meng J."/>
            <person name="Ma J."/>
            <person name="Pires J.C."/>
            <person name="King G.J."/>
            <person name="Brunel D."/>
            <person name="Delourme R."/>
            <person name="Renard M."/>
            <person name="Aury J.M."/>
            <person name="Adams K.L."/>
            <person name="Batley J."/>
            <person name="Snowdon R.J."/>
            <person name="Tost J."/>
            <person name="Edwards D."/>
            <person name="Zhou Y."/>
            <person name="Hua W."/>
            <person name="Sharpe A.G."/>
            <person name="Paterson A.H."/>
            <person name="Guan C."/>
            <person name="Wincker P."/>
        </authorList>
    </citation>
    <scope>NUCLEOTIDE SEQUENCE [LARGE SCALE GENOMIC DNA]</scope>
    <source>
        <strain evidence="8">cv. Darmor-bzh</strain>
    </source>
</reference>
<keyword evidence="5" id="KW-1015">Disulfide bond</keyword>
<dbReference type="PaxDb" id="3708-A0A078JTX7"/>
<dbReference type="InterPro" id="IPR010851">
    <property type="entry name" value="DEFL"/>
</dbReference>
<keyword evidence="2" id="KW-0929">Antimicrobial</keyword>
<keyword evidence="3" id="KW-0295">Fungicide</keyword>
<gene>
    <name evidence="7" type="primary">BnaAnng28720D</name>
    <name evidence="7" type="ORF">GSBRNA2T00081001001</name>
</gene>
<evidence type="ECO:0000256" key="2">
    <source>
        <dbReference type="ARBA" id="ARBA00022529"/>
    </source>
</evidence>
<keyword evidence="6" id="KW-0732">Signal</keyword>
<feature type="chain" id="PRO_5044540064" evidence="6">
    <location>
        <begin position="29"/>
        <end position="87"/>
    </location>
</feature>
<protein>
    <submittedName>
        <fullName evidence="7">BnaAnng28720D protein</fullName>
    </submittedName>
</protein>
<organism evidence="7 8">
    <name type="scientific">Brassica napus</name>
    <name type="common">Rape</name>
    <dbReference type="NCBI Taxonomy" id="3708"/>
    <lineage>
        <taxon>Eukaryota</taxon>
        <taxon>Viridiplantae</taxon>
        <taxon>Streptophyta</taxon>
        <taxon>Embryophyta</taxon>
        <taxon>Tracheophyta</taxon>
        <taxon>Spermatophyta</taxon>
        <taxon>Magnoliopsida</taxon>
        <taxon>eudicotyledons</taxon>
        <taxon>Gunneridae</taxon>
        <taxon>Pentapetalae</taxon>
        <taxon>rosids</taxon>
        <taxon>malvids</taxon>
        <taxon>Brassicales</taxon>
        <taxon>Brassicaceae</taxon>
        <taxon>Brassiceae</taxon>
        <taxon>Brassica</taxon>
    </lineage>
</organism>
<dbReference type="EMBL" id="LK038245">
    <property type="protein sequence ID" value="CDY68907.1"/>
    <property type="molecule type" value="Genomic_DNA"/>
</dbReference>
<evidence type="ECO:0000256" key="1">
    <source>
        <dbReference type="ARBA" id="ARBA00006722"/>
    </source>
</evidence>
<dbReference type="Proteomes" id="UP000028999">
    <property type="component" value="Unassembled WGS sequence"/>
</dbReference>
<evidence type="ECO:0000256" key="5">
    <source>
        <dbReference type="ARBA" id="ARBA00023157"/>
    </source>
</evidence>
<keyword evidence="8" id="KW-1185">Reference proteome</keyword>
<accession>A0A078JTX7</accession>
<comment type="similarity">
    <text evidence="1">Belongs to the DEFL family.</text>
</comment>
<evidence type="ECO:0000256" key="3">
    <source>
        <dbReference type="ARBA" id="ARBA00022577"/>
    </source>
</evidence>
<sequence>MATKKFATLLLPLLIVLLTLTFISMVSGVKTCEEQGPCESLKKCEVHCKLKGYTMGAVCLLQESTGYNSCCCKTNPPGRHVSTPLKP</sequence>
<proteinExistence type="inferred from homology"/>
<dbReference type="GO" id="GO:0031640">
    <property type="term" value="P:killing of cells of another organism"/>
    <property type="evidence" value="ECO:0007669"/>
    <property type="project" value="UniProtKB-KW"/>
</dbReference>
<evidence type="ECO:0000256" key="6">
    <source>
        <dbReference type="SAM" id="SignalP"/>
    </source>
</evidence>
<dbReference type="GO" id="GO:0050832">
    <property type="term" value="P:defense response to fungus"/>
    <property type="evidence" value="ECO:0007669"/>
    <property type="project" value="UniProtKB-KW"/>
</dbReference>
<evidence type="ECO:0000313" key="8">
    <source>
        <dbReference type="Proteomes" id="UP000028999"/>
    </source>
</evidence>
<evidence type="ECO:0000313" key="7">
    <source>
        <dbReference type="EMBL" id="CDY68907.1"/>
    </source>
</evidence>
<dbReference type="Pfam" id="PF25052">
    <property type="entry name" value="AtDEF-like"/>
    <property type="match status" value="1"/>
</dbReference>